<evidence type="ECO:0000313" key="2">
    <source>
        <dbReference type="Proteomes" id="UP000054107"/>
    </source>
</evidence>
<dbReference type="Proteomes" id="UP000054107">
    <property type="component" value="Unassembled WGS sequence"/>
</dbReference>
<dbReference type="Gene3D" id="3.30.1240.10">
    <property type="match status" value="1"/>
</dbReference>
<dbReference type="Pfam" id="PF08282">
    <property type="entry name" value="Hydrolase_3"/>
    <property type="match status" value="1"/>
</dbReference>
<name>A0A0B7NK88_9FUNG</name>
<dbReference type="EMBL" id="LN733986">
    <property type="protein sequence ID" value="CEP18991.1"/>
    <property type="molecule type" value="Genomic_DNA"/>
</dbReference>
<dbReference type="GO" id="GO:0005829">
    <property type="term" value="C:cytosol"/>
    <property type="evidence" value="ECO:0007669"/>
    <property type="project" value="TreeGrafter"/>
</dbReference>
<gene>
    <name evidence="1" type="primary">PARPA_13301.1 scaffold 46619</name>
</gene>
<sequence length="297" mass="32905">MAPTALTIPPSFSHIKMVASDLDGTLIVGKNFNGGKMTDRTVNALQALENRGIPIAMASGRPPRSMVPLVNQAGLKHPYIISCNGGIVLDSVTKEVIRKYSIDTEAVRELIKQVKAHFGPDDILIGGESGTSFRCEEAYAQKRWDWVGKVYNRVDDLYHLADENNSIEKLMILHREWPADELFYYLQNNVLTDPKWKNMIHYTFSSPYFVEVSAVGVCKATALKDLVGKLNVKPSELIAFGDMPNDCEMLEFADTGVAMGNAHQSVKDIADLITADNDKDGVAVVLEQVNEQLFSNR</sequence>
<organism evidence="1 2">
    <name type="scientific">Parasitella parasitica</name>
    <dbReference type="NCBI Taxonomy" id="35722"/>
    <lineage>
        <taxon>Eukaryota</taxon>
        <taxon>Fungi</taxon>
        <taxon>Fungi incertae sedis</taxon>
        <taxon>Mucoromycota</taxon>
        <taxon>Mucoromycotina</taxon>
        <taxon>Mucoromycetes</taxon>
        <taxon>Mucorales</taxon>
        <taxon>Mucorineae</taxon>
        <taxon>Mucoraceae</taxon>
        <taxon>Parasitella</taxon>
    </lineage>
</organism>
<protein>
    <submittedName>
        <fullName evidence="1">Uncharacterized protein</fullName>
    </submittedName>
</protein>
<dbReference type="SUPFAM" id="SSF56784">
    <property type="entry name" value="HAD-like"/>
    <property type="match status" value="1"/>
</dbReference>
<dbReference type="InterPro" id="IPR006379">
    <property type="entry name" value="HAD-SF_hydro_IIB"/>
</dbReference>
<proteinExistence type="predicted"/>
<dbReference type="GO" id="GO:0016791">
    <property type="term" value="F:phosphatase activity"/>
    <property type="evidence" value="ECO:0007669"/>
    <property type="project" value="TreeGrafter"/>
</dbReference>
<reference evidence="1 2" key="1">
    <citation type="submission" date="2014-09" db="EMBL/GenBank/DDBJ databases">
        <authorList>
            <person name="Ellenberger Sabrina"/>
        </authorList>
    </citation>
    <scope>NUCLEOTIDE SEQUENCE [LARGE SCALE GENOMIC DNA]</scope>
    <source>
        <strain evidence="1 2">CBS 412.66</strain>
    </source>
</reference>
<dbReference type="PANTHER" id="PTHR10000">
    <property type="entry name" value="PHOSPHOSERINE PHOSPHATASE"/>
    <property type="match status" value="1"/>
</dbReference>
<accession>A0A0B7NK88</accession>
<dbReference type="NCBIfam" id="TIGR01484">
    <property type="entry name" value="HAD-SF-IIB"/>
    <property type="match status" value="1"/>
</dbReference>
<dbReference type="SFLD" id="SFLDG01140">
    <property type="entry name" value="C2.B:_Phosphomannomutase_and_P"/>
    <property type="match status" value="1"/>
</dbReference>
<evidence type="ECO:0000313" key="1">
    <source>
        <dbReference type="EMBL" id="CEP18991.1"/>
    </source>
</evidence>
<dbReference type="NCBIfam" id="TIGR00099">
    <property type="entry name" value="Cof-subfamily"/>
    <property type="match status" value="1"/>
</dbReference>
<dbReference type="AlphaFoldDB" id="A0A0B7NK88"/>
<keyword evidence="2" id="KW-1185">Reference proteome</keyword>
<dbReference type="SFLD" id="SFLDS00003">
    <property type="entry name" value="Haloacid_Dehalogenase"/>
    <property type="match status" value="1"/>
</dbReference>
<dbReference type="PANTHER" id="PTHR10000:SF8">
    <property type="entry name" value="HAD SUPERFAMILY HYDROLASE-LIKE, TYPE 3"/>
    <property type="match status" value="1"/>
</dbReference>
<dbReference type="InterPro" id="IPR000150">
    <property type="entry name" value="Cof"/>
</dbReference>
<dbReference type="GO" id="GO:0000287">
    <property type="term" value="F:magnesium ion binding"/>
    <property type="evidence" value="ECO:0007669"/>
    <property type="project" value="TreeGrafter"/>
</dbReference>
<dbReference type="CDD" id="cd07516">
    <property type="entry name" value="HAD_Pase"/>
    <property type="match status" value="1"/>
</dbReference>
<dbReference type="InterPro" id="IPR023214">
    <property type="entry name" value="HAD_sf"/>
</dbReference>
<dbReference type="OrthoDB" id="27226at2759"/>
<dbReference type="STRING" id="35722.A0A0B7NK88"/>
<dbReference type="Gene3D" id="3.40.50.1000">
    <property type="entry name" value="HAD superfamily/HAD-like"/>
    <property type="match status" value="1"/>
</dbReference>
<dbReference type="InterPro" id="IPR036412">
    <property type="entry name" value="HAD-like_sf"/>
</dbReference>